<dbReference type="Gene3D" id="3.10.450.240">
    <property type="match status" value="1"/>
</dbReference>
<dbReference type="Proteomes" id="UP000246073">
    <property type="component" value="Unassembled WGS sequence"/>
</dbReference>
<evidence type="ECO:0000256" key="3">
    <source>
        <dbReference type="SAM" id="SignalP"/>
    </source>
</evidence>
<dbReference type="InterPro" id="IPR007379">
    <property type="entry name" value="Tim44-like_dom"/>
</dbReference>
<reference evidence="6" key="1">
    <citation type="submission" date="2017-12" db="EMBL/GenBank/DDBJ databases">
        <authorList>
            <person name="Hurst M.R.H."/>
        </authorList>
    </citation>
    <scope>NUCLEOTIDE SEQUENCE [LARGE SCALE GENOMIC DNA]</scope>
    <source>
        <strain evidence="6">FI11154</strain>
    </source>
</reference>
<dbReference type="InterPro" id="IPR032710">
    <property type="entry name" value="NTF2-like_dom_sf"/>
</dbReference>
<gene>
    <name evidence="5" type="ORF">HKX02_14295</name>
    <name evidence="6" type="ORF">OHAE_1536</name>
</gene>
<evidence type="ECO:0000256" key="1">
    <source>
        <dbReference type="SAM" id="MobiDB-lite"/>
    </source>
</evidence>
<proteinExistence type="predicted"/>
<reference evidence="7" key="2">
    <citation type="submission" date="2017-12" db="EMBL/GenBank/DDBJ databases">
        <authorList>
            <person name="Diaz M."/>
        </authorList>
    </citation>
    <scope>NUCLEOTIDE SEQUENCE [LARGE SCALE GENOMIC DNA]</scope>
    <source>
        <strain evidence="7">FI11154</strain>
    </source>
</reference>
<feature type="chain" id="PRO_5044578398" evidence="3">
    <location>
        <begin position="25"/>
        <end position="352"/>
    </location>
</feature>
<evidence type="ECO:0000256" key="2">
    <source>
        <dbReference type="SAM" id="Phobius"/>
    </source>
</evidence>
<keyword evidence="2" id="KW-0812">Transmembrane</keyword>
<feature type="domain" description="Tim44-like" evidence="4">
    <location>
        <begin position="206"/>
        <end position="350"/>
    </location>
</feature>
<feature type="region of interest" description="Disordered" evidence="1">
    <location>
        <begin position="172"/>
        <end position="201"/>
    </location>
</feature>
<feature type="compositionally biased region" description="Low complexity" evidence="1">
    <location>
        <begin position="42"/>
        <end position="62"/>
    </location>
</feature>
<keyword evidence="3" id="KW-0732">Signal</keyword>
<feature type="transmembrane region" description="Helical" evidence="2">
    <location>
        <begin position="99"/>
        <end position="118"/>
    </location>
</feature>
<dbReference type="AlphaFoldDB" id="A0A2P9HNN8"/>
<keyword evidence="2" id="KW-1133">Transmembrane helix</keyword>
<evidence type="ECO:0000313" key="6">
    <source>
        <dbReference type="EMBL" id="SPL65669.1"/>
    </source>
</evidence>
<dbReference type="Proteomes" id="UP000574931">
    <property type="component" value="Unassembled WGS sequence"/>
</dbReference>
<dbReference type="EMBL" id="JABFCY010000008">
    <property type="protein sequence ID" value="NNU61408.1"/>
    <property type="molecule type" value="Genomic_DNA"/>
</dbReference>
<keyword evidence="8" id="KW-1185">Reference proteome</keyword>
<dbReference type="RefSeq" id="WP_109369250.1">
    <property type="nucleotide sequence ID" value="NZ_JABFCY010000008.1"/>
</dbReference>
<reference evidence="5 8" key="3">
    <citation type="submission" date="2020-05" db="EMBL/GenBank/DDBJ databases">
        <title>Draft Genome Sequence of Ochrobactrum soli Isolated from Stable Fly Gut.</title>
        <authorList>
            <person name="Pileggi M.T."/>
            <person name="Vazhakkala L.J."/>
            <person name="Wong C.N."/>
        </authorList>
    </citation>
    <scope>NUCLEOTIDE SEQUENCE [LARGE SCALE GENOMIC DNA]</scope>
    <source>
        <strain evidence="5 8">MTP-C0764</strain>
    </source>
</reference>
<feature type="compositionally biased region" description="Polar residues" evidence="1">
    <location>
        <begin position="67"/>
        <end position="77"/>
    </location>
</feature>
<evidence type="ECO:0000313" key="5">
    <source>
        <dbReference type="EMBL" id="NNU61408.1"/>
    </source>
</evidence>
<dbReference type="PANTHER" id="PTHR41542">
    <property type="entry name" value="BLL5807 PROTEIN"/>
    <property type="match status" value="1"/>
</dbReference>
<feature type="region of interest" description="Disordered" evidence="1">
    <location>
        <begin position="39"/>
        <end position="77"/>
    </location>
</feature>
<dbReference type="Pfam" id="PF04280">
    <property type="entry name" value="Tim44"/>
    <property type="match status" value="1"/>
</dbReference>
<sequence length="352" mass="36573">MPGFGNRLTKLTAAMVLGLIASFAAVDFAEARRAGGGGFGSRGARTYQAPAPTRTAPNNAAPIERSMTPNTGATQTTRPAAAGAQNAAPARAGGMFGNFGRSMLGGLLVGGLIGMMLGNGLGGLAGMFGLLLQVGVIALIAMFVMRMFANRRQGATATAGAGNANAQPFGSAQPFGAAKSAAPQQAGNFGGRTPSVNPFGAGAKQAEEPVAQAVEDEPMDVGQEELDRFEQMLSEIQSAYGREDYAALRKLTTPEAMSYLAEELGEIASSGMRNEVKDVKLLQGDVSEAWREGNVEYATVAIRYSAIDLMLDRNTGAVVEGNPNEPVESTEIWTFTRVDGGDWLLAAIQGTE</sequence>
<feature type="signal peptide" evidence="3">
    <location>
        <begin position="1"/>
        <end position="24"/>
    </location>
</feature>
<accession>A0A2P9HNN8</accession>
<dbReference type="EMBL" id="OOFM01000005">
    <property type="protein sequence ID" value="SPL65669.1"/>
    <property type="molecule type" value="Genomic_DNA"/>
</dbReference>
<evidence type="ECO:0000259" key="4">
    <source>
        <dbReference type="SMART" id="SM00978"/>
    </source>
</evidence>
<dbReference type="SUPFAM" id="SSF54427">
    <property type="entry name" value="NTF2-like"/>
    <property type="match status" value="1"/>
</dbReference>
<dbReference type="SMART" id="SM00978">
    <property type="entry name" value="Tim44"/>
    <property type="match status" value="1"/>
</dbReference>
<organism evidence="6 7">
    <name type="scientific">Ochrobactrum soli</name>
    <dbReference type="NCBI Taxonomy" id="2448455"/>
    <lineage>
        <taxon>Bacteria</taxon>
        <taxon>Pseudomonadati</taxon>
        <taxon>Pseudomonadota</taxon>
        <taxon>Alphaproteobacteria</taxon>
        <taxon>Hyphomicrobiales</taxon>
        <taxon>Brucellaceae</taxon>
        <taxon>Brucella/Ochrobactrum group</taxon>
        <taxon>Ochrobactrum</taxon>
    </lineage>
</organism>
<protein>
    <submittedName>
        <fullName evidence="5">Tim44 domain-containing protein</fullName>
    </submittedName>
    <submittedName>
        <fullName evidence="6">Transporter</fullName>
    </submittedName>
</protein>
<evidence type="ECO:0000313" key="7">
    <source>
        <dbReference type="Proteomes" id="UP000246073"/>
    </source>
</evidence>
<name>A0A2P9HNN8_9HYPH</name>
<evidence type="ECO:0000313" key="8">
    <source>
        <dbReference type="Proteomes" id="UP000574931"/>
    </source>
</evidence>
<dbReference type="PANTHER" id="PTHR41542:SF1">
    <property type="entry name" value="BLL5807 PROTEIN"/>
    <property type="match status" value="1"/>
</dbReference>
<keyword evidence="2" id="KW-0472">Membrane</keyword>
<feature type="transmembrane region" description="Helical" evidence="2">
    <location>
        <begin position="124"/>
        <end position="144"/>
    </location>
</feature>